<sequence length="835" mass="91043">MSYLYMRPLLRWLLLALWCLCSTTVYAQASKPFKLHLDGFRGNIQWEQSADAKNWSDVPNGNVASLSVTPTQTTYYRAKVSEAGCVPTYSDLKAAYAQPDVKYVPVTFGADVSAAGRQEVEGFYSALESTAPTDDAMLPVAIGRKEDLFFALGGKEQVLLMGFTEGEPAELSIENTGVALVRFAINPLGTGSLTPAQLKEAIRKAPAFSLLRQAINQALSKGESSLDSDDAIAKAGAVAAEVVKAYGGFVPNRGVAGASVNQATALPYFLIKTAFKGNNIWLEDEKASANVKMFNDTRLYWEVVTSNEQGQQIQKQEVKWEPFKFFEFLPFVNPPETAILQGHPEKFTVTIGQNTQLRGRHAAFLIQSAILTLLEWAGDPKRDPEKVAACVNALAPVIVNKELSGLITQADGQSARQYLLEIMDKLMGVTDSGKFWIYEYMNQCQGKNLPGIEDLPAKRKFAKLLSRAWTKMQVTISFSATAGFAYQFFYYYNHTASVTLCKNNGTVSECVDRVNISDPTASNALPVGTTLSLSGTVIGEDGTDLTSSHTITWQSSNPALATVNAQGVVTGIKVGKVDITGTCGGKKGTLNLTVTPFSQLVLMSTMKLMEIKYAGPYATTSDTITAVGLGQTLGLFPRLVDENGNEQQMQGPLEWVVSRPTVASVTTRQGQYNIPFSTQLYNGTYGEIKGLTEGEMRVRARYQGVFSKPMLVKVVDLRNTYDLTAVGGEPVPGITSNGVEWISGTATLKSASFTLSLKSKSTPYYPPTEDKQAGDLHVMGYSETDQVYPSHFTVPFPKGFILLHWRGGNAYNWGSLSPDKGTYYQTYNGGILFRK</sequence>
<reference evidence="3 4" key="1">
    <citation type="submission" date="2019-04" db="EMBL/GenBank/DDBJ databases">
        <authorList>
            <person name="Feng G."/>
            <person name="Zhang J."/>
            <person name="Zhu H."/>
        </authorList>
    </citation>
    <scope>NUCLEOTIDE SEQUENCE [LARGE SCALE GENOMIC DNA]</scope>
    <source>
        <strain evidence="3 4">JCM 17223</strain>
    </source>
</reference>
<dbReference type="Pfam" id="PF02368">
    <property type="entry name" value="Big_2"/>
    <property type="match status" value="1"/>
</dbReference>
<proteinExistence type="predicted"/>
<accession>A0A4Z0PNX2</accession>
<dbReference type="AlphaFoldDB" id="A0A4Z0PNX2"/>
<name>A0A4Z0PNX2_9BACT</name>
<dbReference type="EMBL" id="SRLD01000008">
    <property type="protein sequence ID" value="TGE18016.1"/>
    <property type="molecule type" value="Genomic_DNA"/>
</dbReference>
<evidence type="ECO:0000313" key="3">
    <source>
        <dbReference type="EMBL" id="TGE18016.1"/>
    </source>
</evidence>
<feature type="chain" id="PRO_5021214370" evidence="1">
    <location>
        <begin position="28"/>
        <end position="835"/>
    </location>
</feature>
<feature type="domain" description="BIG2" evidence="2">
    <location>
        <begin position="510"/>
        <end position="593"/>
    </location>
</feature>
<dbReference type="SUPFAM" id="SSF49373">
    <property type="entry name" value="Invasin/intimin cell-adhesion fragments"/>
    <property type="match status" value="1"/>
</dbReference>
<dbReference type="InterPro" id="IPR008964">
    <property type="entry name" value="Invasin/intimin_cell_adhesion"/>
</dbReference>
<keyword evidence="4" id="KW-1185">Reference proteome</keyword>
<keyword evidence="1" id="KW-0732">Signal</keyword>
<protein>
    <submittedName>
        <fullName evidence="3">Ig-like domain-containing protein</fullName>
    </submittedName>
</protein>
<evidence type="ECO:0000313" key="4">
    <source>
        <dbReference type="Proteomes" id="UP000297739"/>
    </source>
</evidence>
<dbReference type="Gene3D" id="2.60.40.1080">
    <property type="match status" value="1"/>
</dbReference>
<dbReference type="Proteomes" id="UP000297739">
    <property type="component" value="Unassembled WGS sequence"/>
</dbReference>
<evidence type="ECO:0000259" key="2">
    <source>
        <dbReference type="SMART" id="SM00635"/>
    </source>
</evidence>
<dbReference type="SMART" id="SM00635">
    <property type="entry name" value="BID_2"/>
    <property type="match status" value="1"/>
</dbReference>
<gene>
    <name evidence="3" type="ORF">E5J99_05620</name>
</gene>
<organism evidence="3 4">
    <name type="scientific">Hymenobacter elongatus</name>
    <dbReference type="NCBI Taxonomy" id="877208"/>
    <lineage>
        <taxon>Bacteria</taxon>
        <taxon>Pseudomonadati</taxon>
        <taxon>Bacteroidota</taxon>
        <taxon>Cytophagia</taxon>
        <taxon>Cytophagales</taxon>
        <taxon>Hymenobacteraceae</taxon>
        <taxon>Hymenobacter</taxon>
    </lineage>
</organism>
<comment type="caution">
    <text evidence="3">The sequence shown here is derived from an EMBL/GenBank/DDBJ whole genome shotgun (WGS) entry which is preliminary data.</text>
</comment>
<evidence type="ECO:0000256" key="1">
    <source>
        <dbReference type="SAM" id="SignalP"/>
    </source>
</evidence>
<dbReference type="RefSeq" id="WP_135496747.1">
    <property type="nucleotide sequence ID" value="NZ_SRLD01000008.1"/>
</dbReference>
<dbReference type="OrthoDB" id="1022806at2"/>
<dbReference type="InterPro" id="IPR003343">
    <property type="entry name" value="Big_2"/>
</dbReference>
<feature type="signal peptide" evidence="1">
    <location>
        <begin position="1"/>
        <end position="27"/>
    </location>
</feature>